<evidence type="ECO:0000313" key="2">
    <source>
        <dbReference type="Proteomes" id="UP000525923"/>
    </source>
</evidence>
<organism evidence="1 2">
    <name type="scientific">Planococcus koreensis</name>
    <dbReference type="NCBI Taxonomy" id="112331"/>
    <lineage>
        <taxon>Bacteria</taxon>
        <taxon>Bacillati</taxon>
        <taxon>Bacillota</taxon>
        <taxon>Bacilli</taxon>
        <taxon>Bacillales</taxon>
        <taxon>Caryophanaceae</taxon>
        <taxon>Planococcus</taxon>
    </lineage>
</organism>
<evidence type="ECO:0000313" key="1">
    <source>
        <dbReference type="EMBL" id="MBB5181105.1"/>
    </source>
</evidence>
<reference evidence="1 2" key="1">
    <citation type="submission" date="2020-08" db="EMBL/GenBank/DDBJ databases">
        <title>Genomic Encyclopedia of Type Strains, Phase IV (KMG-IV): sequencing the most valuable type-strain genomes for metagenomic binning, comparative biology and taxonomic classification.</title>
        <authorList>
            <person name="Goeker M."/>
        </authorList>
    </citation>
    <scope>NUCLEOTIDE SEQUENCE [LARGE SCALE GENOMIC DNA]</scope>
    <source>
        <strain evidence="1 2">DSM 15895</strain>
    </source>
</reference>
<dbReference type="AlphaFoldDB" id="A0A7W8FUY9"/>
<dbReference type="Proteomes" id="UP000525923">
    <property type="component" value="Unassembled WGS sequence"/>
</dbReference>
<accession>A0A7W8FUY9</accession>
<keyword evidence="2" id="KW-1185">Reference proteome</keyword>
<name>A0A7W8FUY9_9BACL</name>
<protein>
    <submittedName>
        <fullName evidence="1">Uncharacterized protein</fullName>
    </submittedName>
</protein>
<proteinExistence type="predicted"/>
<dbReference type="RefSeq" id="WP_241666145.1">
    <property type="nucleotide sequence ID" value="NZ_RQII01000033.1"/>
</dbReference>
<comment type="caution">
    <text evidence="1">The sequence shown here is derived from an EMBL/GenBank/DDBJ whole genome shotgun (WGS) entry which is preliminary data.</text>
</comment>
<sequence>MMVKQTTKAVQDQLFQLGKDLGFYSLKEYTFKSIINAYAPRYDVVWMLNVQTLNLNSLDHLQLIEGKYLPFAAFELEGSTTSSKNQVGNVGNLQLSPCYYNFMVVNNASAAKENDTYRRGMKIVRSLQRVNGERQLFFLDSSMLKKLPIFTKTTIVPLINRENRLPRKKGSGGEKQSILVAAKLMPKLLLTDLDIAYDRKPDYFKWIYHIDQKFQQIKVPVKSKYLLKQSFTKSPVPLLKGEVKSASDYYYIPEIDVAAGFSIEGGYVQFLHFLAQRIGADVIHFPFLQYLLDIQEETIYFPLLGIEIEISESKHALGGLINLANFQYVGWLVSPGTMKPYVETYKHHLGMQNVHHIEVEEYLV</sequence>
<dbReference type="EMBL" id="JACHHE010000007">
    <property type="protein sequence ID" value="MBB5181105.1"/>
    <property type="molecule type" value="Genomic_DNA"/>
</dbReference>
<gene>
    <name evidence="1" type="ORF">HNQ44_002570</name>
</gene>